<reference evidence="4" key="1">
    <citation type="journal article" date="2023" name="Commun. Biol.">
        <title>Genome analysis of Parmales, the sister group of diatoms, reveals the evolutionary specialization of diatoms from phago-mixotrophs to photoautotrophs.</title>
        <authorList>
            <person name="Ban H."/>
            <person name="Sato S."/>
            <person name="Yoshikawa S."/>
            <person name="Yamada K."/>
            <person name="Nakamura Y."/>
            <person name="Ichinomiya M."/>
            <person name="Sato N."/>
            <person name="Blanc-Mathieu R."/>
            <person name="Endo H."/>
            <person name="Kuwata A."/>
            <person name="Ogata H."/>
        </authorList>
    </citation>
    <scope>NUCLEOTIDE SEQUENCE [LARGE SCALE GENOMIC DNA]</scope>
</reference>
<feature type="compositionally biased region" description="Low complexity" evidence="1">
    <location>
        <begin position="11"/>
        <end position="33"/>
    </location>
</feature>
<proteinExistence type="predicted"/>
<evidence type="ECO:0000313" key="4">
    <source>
        <dbReference type="Proteomes" id="UP001162640"/>
    </source>
</evidence>
<evidence type="ECO:0000313" key="3">
    <source>
        <dbReference type="EMBL" id="GMH52332.1"/>
    </source>
</evidence>
<evidence type="ECO:0000256" key="1">
    <source>
        <dbReference type="SAM" id="MobiDB-lite"/>
    </source>
</evidence>
<feature type="transmembrane region" description="Helical" evidence="2">
    <location>
        <begin position="181"/>
        <end position="201"/>
    </location>
</feature>
<dbReference type="EMBL" id="BLQM01000026">
    <property type="protein sequence ID" value="GMH52332.1"/>
    <property type="molecule type" value="Genomic_DNA"/>
</dbReference>
<dbReference type="Proteomes" id="UP001162640">
    <property type="component" value="Unassembled WGS sequence"/>
</dbReference>
<feature type="transmembrane region" description="Helical" evidence="2">
    <location>
        <begin position="292"/>
        <end position="313"/>
    </location>
</feature>
<comment type="caution">
    <text evidence="3">The sequence shown here is derived from an EMBL/GenBank/DDBJ whole genome shotgun (WGS) entry which is preliminary data.</text>
</comment>
<protein>
    <submittedName>
        <fullName evidence="3">Uncharacterized protein</fullName>
    </submittedName>
</protein>
<keyword evidence="2" id="KW-1133">Transmembrane helix</keyword>
<feature type="transmembrane region" description="Helical" evidence="2">
    <location>
        <begin position="221"/>
        <end position="242"/>
    </location>
</feature>
<evidence type="ECO:0000256" key="2">
    <source>
        <dbReference type="SAM" id="Phobius"/>
    </source>
</evidence>
<feature type="transmembrane region" description="Helical" evidence="2">
    <location>
        <begin position="96"/>
        <end position="113"/>
    </location>
</feature>
<keyword evidence="2" id="KW-0472">Membrane</keyword>
<feature type="region of interest" description="Disordered" evidence="1">
    <location>
        <begin position="1"/>
        <end position="40"/>
    </location>
</feature>
<organism evidence="3 4">
    <name type="scientific">Triparma laevis f. inornata</name>
    <dbReference type="NCBI Taxonomy" id="1714386"/>
    <lineage>
        <taxon>Eukaryota</taxon>
        <taxon>Sar</taxon>
        <taxon>Stramenopiles</taxon>
        <taxon>Ochrophyta</taxon>
        <taxon>Bolidophyceae</taxon>
        <taxon>Parmales</taxon>
        <taxon>Triparmaceae</taxon>
        <taxon>Triparma</taxon>
    </lineage>
</organism>
<keyword evidence="2" id="KW-0812">Transmembrane</keyword>
<name>A0A9W6ZDC1_9STRA</name>
<gene>
    <name evidence="3" type="ORF">TL16_g01211</name>
</gene>
<dbReference type="AlphaFoldDB" id="A0A9W6ZDC1"/>
<accession>A0A9W6ZDC1</accession>
<sequence>MDLGDTHNWASPVVPTSPGGPSSSNASSKPSSVHPDDDESLVEVLKTEQQTFFQTRLKFPLPLALFFSSNLLPDSLPNFKLCNQTIFPSKQVVRGVKFYVMTFTLIYALRYYVKSQKDLEVDKDLNLSNFKEFYFLPCLQDTLVYFLLGEFTALSEAQREVSSLAEMHRFRRLYKRRGCDCLNIFLPMVLGACFMSWLGYIPALNTSFTKSSIENQWTTETWIYSCSLASIVFGFVIALAVVAAKEGILFSRFMEFLVVSFLAIHPLAESEDFHPHHWFLAILIGVHVNQRFWWSLMLQSFMWGVYINGIAVYGRDGLMGCDEVKYRAGNLGCAATWYDDDS</sequence>